<evidence type="ECO:0000259" key="6">
    <source>
        <dbReference type="PROSITE" id="PS50893"/>
    </source>
</evidence>
<dbReference type="InterPro" id="IPR003593">
    <property type="entry name" value="AAA+_ATPase"/>
</dbReference>
<evidence type="ECO:0000256" key="2">
    <source>
        <dbReference type="ARBA" id="ARBA00022448"/>
    </source>
</evidence>
<dbReference type="InterPro" id="IPR027417">
    <property type="entry name" value="P-loop_NTPase"/>
</dbReference>
<keyword evidence="3" id="KW-0547">Nucleotide-binding</keyword>
<dbReference type="Proteomes" id="UP001500051">
    <property type="component" value="Unassembled WGS sequence"/>
</dbReference>
<name>A0ABP7CNL3_9ACTN</name>
<dbReference type="PROSITE" id="PS50893">
    <property type="entry name" value="ABC_TRANSPORTER_2"/>
    <property type="match status" value="1"/>
</dbReference>
<dbReference type="Gene3D" id="3.40.50.300">
    <property type="entry name" value="P-loop containing nucleotide triphosphate hydrolases"/>
    <property type="match status" value="1"/>
</dbReference>
<reference evidence="8" key="1">
    <citation type="journal article" date="2019" name="Int. J. Syst. Evol. Microbiol.">
        <title>The Global Catalogue of Microorganisms (GCM) 10K type strain sequencing project: providing services to taxonomists for standard genome sequencing and annotation.</title>
        <authorList>
            <consortium name="The Broad Institute Genomics Platform"/>
            <consortium name="The Broad Institute Genome Sequencing Center for Infectious Disease"/>
            <person name="Wu L."/>
            <person name="Ma J."/>
        </authorList>
    </citation>
    <scope>NUCLEOTIDE SEQUENCE [LARGE SCALE GENOMIC DNA]</scope>
    <source>
        <strain evidence="8">JCM 16548</strain>
    </source>
</reference>
<dbReference type="PANTHER" id="PTHR43335:SF4">
    <property type="entry name" value="ABC TRANSPORTER, ATP-BINDING PROTEIN"/>
    <property type="match status" value="1"/>
</dbReference>
<evidence type="ECO:0000256" key="4">
    <source>
        <dbReference type="ARBA" id="ARBA00022840"/>
    </source>
</evidence>
<dbReference type="SMART" id="SM00382">
    <property type="entry name" value="AAA"/>
    <property type="match status" value="1"/>
</dbReference>
<evidence type="ECO:0000256" key="3">
    <source>
        <dbReference type="ARBA" id="ARBA00022741"/>
    </source>
</evidence>
<dbReference type="EMBL" id="BAAAYX010000002">
    <property type="protein sequence ID" value="GAA3691245.1"/>
    <property type="molecule type" value="Genomic_DNA"/>
</dbReference>
<comment type="similarity">
    <text evidence="1">Belongs to the ABC transporter superfamily.</text>
</comment>
<feature type="region of interest" description="Disordered" evidence="5">
    <location>
        <begin position="1"/>
        <end position="22"/>
    </location>
</feature>
<dbReference type="PANTHER" id="PTHR43335">
    <property type="entry name" value="ABC TRANSPORTER, ATP-BINDING PROTEIN"/>
    <property type="match status" value="1"/>
</dbReference>
<evidence type="ECO:0000256" key="1">
    <source>
        <dbReference type="ARBA" id="ARBA00005417"/>
    </source>
</evidence>
<keyword evidence="2" id="KW-0813">Transport</keyword>
<dbReference type="GO" id="GO:0005524">
    <property type="term" value="F:ATP binding"/>
    <property type="evidence" value="ECO:0007669"/>
    <property type="project" value="UniProtKB-KW"/>
</dbReference>
<evidence type="ECO:0000313" key="7">
    <source>
        <dbReference type="EMBL" id="GAA3691245.1"/>
    </source>
</evidence>
<comment type="caution">
    <text evidence="7">The sequence shown here is derived from an EMBL/GenBank/DDBJ whole genome shotgun (WGS) entry which is preliminary data.</text>
</comment>
<gene>
    <name evidence="7" type="ORF">GCM10022204_02930</name>
</gene>
<proteinExistence type="inferred from homology"/>
<sequence length="339" mass="35053">MSPPSDVSASVVARTATEADHSAPVRTRGLTKRFGHQIAVDDVDLVVPAGAVYGFLGPNGSGKTTTIRMLLGLISPTSGTVDLLGAPMAGAGRSEVAVLRRVGALVEGPAFHPYLSGRANLRRLEAADPYADARTSSARVDAALDRVGLLVAARKRYRAYSLGMRQRLAIASALLVPRDLLVLDEPTNGLDPQGTREVRHLVSDLAADGTTVLVSSHLLSEVEQMCDHVGVMDAGRLVAQQPLAELHAGTAARVRVRTTAGGADPTLATLTALGLTAAERQAAPGDLATVTAALGGVELDRIVPALVAARVPVLGFEVVAASLEDVFVSLTGEGFEVSG</sequence>
<protein>
    <submittedName>
        <fullName evidence="7">ABC transporter ATP-binding protein</fullName>
    </submittedName>
</protein>
<dbReference type="InterPro" id="IPR003439">
    <property type="entry name" value="ABC_transporter-like_ATP-bd"/>
</dbReference>
<feature type="domain" description="ABC transporter" evidence="6">
    <location>
        <begin position="25"/>
        <end position="259"/>
    </location>
</feature>
<dbReference type="PROSITE" id="PS00211">
    <property type="entry name" value="ABC_TRANSPORTER_1"/>
    <property type="match status" value="1"/>
</dbReference>
<dbReference type="RefSeq" id="WP_344810486.1">
    <property type="nucleotide sequence ID" value="NZ_BAAAYX010000002.1"/>
</dbReference>
<accession>A0ABP7CNL3</accession>
<feature type="compositionally biased region" description="Low complexity" evidence="5">
    <location>
        <begin position="1"/>
        <end position="13"/>
    </location>
</feature>
<evidence type="ECO:0000313" key="8">
    <source>
        <dbReference type="Proteomes" id="UP001500051"/>
    </source>
</evidence>
<organism evidence="7 8">
    <name type="scientific">Microlunatus aurantiacus</name>
    <dbReference type="NCBI Taxonomy" id="446786"/>
    <lineage>
        <taxon>Bacteria</taxon>
        <taxon>Bacillati</taxon>
        <taxon>Actinomycetota</taxon>
        <taxon>Actinomycetes</taxon>
        <taxon>Propionibacteriales</taxon>
        <taxon>Propionibacteriaceae</taxon>
        <taxon>Microlunatus</taxon>
    </lineage>
</organism>
<keyword evidence="8" id="KW-1185">Reference proteome</keyword>
<evidence type="ECO:0000256" key="5">
    <source>
        <dbReference type="SAM" id="MobiDB-lite"/>
    </source>
</evidence>
<keyword evidence="4 7" id="KW-0067">ATP-binding</keyword>
<dbReference type="Pfam" id="PF00005">
    <property type="entry name" value="ABC_tran"/>
    <property type="match status" value="1"/>
</dbReference>
<dbReference type="SUPFAM" id="SSF52540">
    <property type="entry name" value="P-loop containing nucleoside triphosphate hydrolases"/>
    <property type="match status" value="1"/>
</dbReference>
<dbReference type="InterPro" id="IPR017871">
    <property type="entry name" value="ABC_transporter-like_CS"/>
</dbReference>